<evidence type="ECO:0000313" key="1">
    <source>
        <dbReference type="EMBL" id="CNX37592.1"/>
    </source>
</evidence>
<reference evidence="1 2" key="1">
    <citation type="submission" date="2015-03" db="EMBL/GenBank/DDBJ databases">
        <authorList>
            <consortium name="Pathogen Informatics"/>
        </authorList>
    </citation>
    <scope>NUCLEOTIDE SEQUENCE [LARGE SCALE GENOMIC DNA]</scope>
    <source>
        <strain evidence="1 2">D00501624</strain>
    </source>
</reference>
<organism evidence="1 2">
    <name type="scientific">Mycobacterium tuberculosis</name>
    <dbReference type="NCBI Taxonomy" id="1773"/>
    <lineage>
        <taxon>Bacteria</taxon>
        <taxon>Bacillati</taxon>
        <taxon>Actinomycetota</taxon>
        <taxon>Actinomycetes</taxon>
        <taxon>Mycobacteriales</taxon>
        <taxon>Mycobacteriaceae</taxon>
        <taxon>Mycobacterium</taxon>
        <taxon>Mycobacterium tuberculosis complex</taxon>
    </lineage>
</organism>
<accession>A0A655G0J9</accession>
<name>A0A655G0J9_MYCTX</name>
<sequence>MLLSTPRAGGAGLVVVAAAPGIADELLAALQRFNGLEPIPD</sequence>
<proteinExistence type="predicted"/>
<protein>
    <submittedName>
        <fullName evidence="1">Extragenic suppressor protein SUHB</fullName>
        <ecNumber evidence="1">3.1.3.25</ecNumber>
    </submittedName>
</protein>
<keyword evidence="1" id="KW-0378">Hydrolase</keyword>
<dbReference type="AlphaFoldDB" id="A0A655G0J9"/>
<evidence type="ECO:0000313" key="2">
    <source>
        <dbReference type="Proteomes" id="UP000039217"/>
    </source>
</evidence>
<gene>
    <name evidence="1" type="primary">suhB</name>
    <name evidence="1" type="ORF">ERS007661_04605</name>
</gene>
<dbReference type="GO" id="GO:0052834">
    <property type="term" value="F:inositol monophosphate phosphatase activity"/>
    <property type="evidence" value="ECO:0007669"/>
    <property type="project" value="UniProtKB-EC"/>
</dbReference>
<dbReference type="Proteomes" id="UP000039217">
    <property type="component" value="Unassembled WGS sequence"/>
</dbReference>
<dbReference type="EC" id="3.1.3.25" evidence="1"/>
<dbReference type="EMBL" id="CQQC01003007">
    <property type="protein sequence ID" value="CNX37592.1"/>
    <property type="molecule type" value="Genomic_DNA"/>
</dbReference>